<dbReference type="EMBL" id="CP026249">
    <property type="protein sequence ID" value="AWP04751.1"/>
    <property type="molecule type" value="Genomic_DNA"/>
</dbReference>
<dbReference type="Gene3D" id="2.60.40.10">
    <property type="entry name" value="Immunoglobulins"/>
    <property type="match status" value="1"/>
</dbReference>
<dbReference type="SUPFAM" id="SSF48726">
    <property type="entry name" value="Immunoglobulin"/>
    <property type="match status" value="1"/>
</dbReference>
<feature type="domain" description="Ig-like" evidence="2">
    <location>
        <begin position="44"/>
        <end position="123"/>
    </location>
</feature>
<dbReference type="PROSITE" id="PS50835">
    <property type="entry name" value="IG_LIKE"/>
    <property type="match status" value="1"/>
</dbReference>
<evidence type="ECO:0000313" key="3">
    <source>
        <dbReference type="EMBL" id="AWP04750.1"/>
    </source>
</evidence>
<dbReference type="EMBL" id="CP026249">
    <property type="protein sequence ID" value="AWP04748.1"/>
    <property type="molecule type" value="Genomic_DNA"/>
</dbReference>
<keyword evidence="1" id="KW-1133">Transmembrane helix</keyword>
<evidence type="ECO:0000313" key="4">
    <source>
        <dbReference type="Proteomes" id="UP000246464"/>
    </source>
</evidence>
<dbReference type="Proteomes" id="UP000246464">
    <property type="component" value="Chromosome 7"/>
</dbReference>
<dbReference type="InterPro" id="IPR013783">
    <property type="entry name" value="Ig-like_fold"/>
</dbReference>
<reference evidence="3 4" key="1">
    <citation type="submission" date="2017-12" db="EMBL/GenBank/DDBJ databases">
        <title>Integrating genomic resources of turbot (Scophthalmus maximus) in depth evaluation of genetic and physical mapping variation across individuals.</title>
        <authorList>
            <person name="Martinez P."/>
        </authorList>
    </citation>
    <scope>NUCLEOTIDE SEQUENCE [LARGE SCALE GENOMIC DNA]</scope>
</reference>
<sequence length="199" mass="21642">MKNTGTRGVQGLVDAQKSKRGESDMLVLMLTSLYWAQAEGGCSETLVSISEYDRVLSAGQGFTLSCEFTCLGVQHVAQLWRNQEFEDRVSLINITSIHPNVSLVLSISFATKADAGYYSCRTQPPDTISPMVLIQVAENLTTSTTTSPLTTSSGWTCVSSEQPSCAAGLKAQIWFWMLLGKSATLLLGVAFLALRYRRG</sequence>
<name>A0A2U9BLT9_SCOMX</name>
<dbReference type="AlphaFoldDB" id="A0A2U9BLT9"/>
<keyword evidence="1" id="KW-0812">Transmembrane</keyword>
<dbReference type="EMBL" id="CP026249">
    <property type="protein sequence ID" value="AWP04750.1"/>
    <property type="molecule type" value="Genomic_DNA"/>
</dbReference>
<accession>A0A2U9BLT9</accession>
<organism evidence="3 4">
    <name type="scientific">Scophthalmus maximus</name>
    <name type="common">Turbot</name>
    <name type="synonym">Psetta maxima</name>
    <dbReference type="NCBI Taxonomy" id="52904"/>
    <lineage>
        <taxon>Eukaryota</taxon>
        <taxon>Metazoa</taxon>
        <taxon>Chordata</taxon>
        <taxon>Craniata</taxon>
        <taxon>Vertebrata</taxon>
        <taxon>Euteleostomi</taxon>
        <taxon>Actinopterygii</taxon>
        <taxon>Neopterygii</taxon>
        <taxon>Teleostei</taxon>
        <taxon>Neoteleostei</taxon>
        <taxon>Acanthomorphata</taxon>
        <taxon>Carangaria</taxon>
        <taxon>Pleuronectiformes</taxon>
        <taxon>Pleuronectoidei</taxon>
        <taxon>Scophthalmidae</taxon>
        <taxon>Scophthalmus</taxon>
    </lineage>
</organism>
<protein>
    <recommendedName>
        <fullName evidence="2">Ig-like domain-containing protein</fullName>
    </recommendedName>
</protein>
<feature type="transmembrane region" description="Helical" evidence="1">
    <location>
        <begin position="173"/>
        <end position="194"/>
    </location>
</feature>
<gene>
    <name evidence="3" type="ORF">SMAX5B_016304</name>
</gene>
<dbReference type="InterPro" id="IPR036179">
    <property type="entry name" value="Ig-like_dom_sf"/>
</dbReference>
<dbReference type="InterPro" id="IPR007110">
    <property type="entry name" value="Ig-like_dom"/>
</dbReference>
<evidence type="ECO:0000259" key="2">
    <source>
        <dbReference type="PROSITE" id="PS50835"/>
    </source>
</evidence>
<dbReference type="EMBL" id="CP026249">
    <property type="protein sequence ID" value="AWP04749.1"/>
    <property type="molecule type" value="Genomic_DNA"/>
</dbReference>
<keyword evidence="4" id="KW-1185">Reference proteome</keyword>
<evidence type="ECO:0000256" key="1">
    <source>
        <dbReference type="SAM" id="Phobius"/>
    </source>
</evidence>
<proteinExistence type="predicted"/>
<keyword evidence="1" id="KW-0472">Membrane</keyword>